<dbReference type="GO" id="GO:0005524">
    <property type="term" value="F:ATP binding"/>
    <property type="evidence" value="ECO:0007669"/>
    <property type="project" value="UniProtKB-UniRule"/>
</dbReference>
<feature type="binding site" evidence="12">
    <location>
        <position position="539"/>
    </location>
    <ligand>
        <name>Zn(2+)</name>
        <dbReference type="ChEBI" id="CHEBI:29105"/>
        <label>2</label>
    </ligand>
</feature>
<keyword evidence="6 12" id="KW-0347">Helicase</keyword>
<dbReference type="FunFam" id="3.40.50.300:FF:000489">
    <property type="entry name" value="Primosome assembly protein PriA"/>
    <property type="match status" value="1"/>
</dbReference>
<comment type="cofactor">
    <cofactor evidence="12">
        <name>Zn(2+)</name>
        <dbReference type="ChEBI" id="CHEBI:29105"/>
    </cofactor>
    <text evidence="12">Binds 2 zinc ions per subunit.</text>
</comment>
<dbReference type="InterPro" id="IPR027417">
    <property type="entry name" value="P-loop_NTPase"/>
</dbReference>
<feature type="binding site" evidence="12">
    <location>
        <position position="515"/>
    </location>
    <ligand>
        <name>Zn(2+)</name>
        <dbReference type="ChEBI" id="CHEBI:29105"/>
        <label>1</label>
    </ligand>
</feature>
<dbReference type="InterPro" id="IPR001650">
    <property type="entry name" value="Helicase_C-like"/>
</dbReference>
<comment type="function">
    <text evidence="12">Initiates the restart of stalled replication forks, which reloads the replicative helicase on sites other than the origin of replication. Recognizes and binds to abandoned replication forks and remodels them to uncover a helicase loading site. Promotes assembly of the primosome at these replication forks.</text>
</comment>
<evidence type="ECO:0000256" key="5">
    <source>
        <dbReference type="ARBA" id="ARBA00022801"/>
    </source>
</evidence>
<feature type="binding site" evidence="12">
    <location>
        <position position="552"/>
    </location>
    <ligand>
        <name>Zn(2+)</name>
        <dbReference type="ChEBI" id="CHEBI:29105"/>
        <label>1</label>
    </ligand>
</feature>
<dbReference type="InterPro" id="IPR042115">
    <property type="entry name" value="PriA_3primeBD_sf"/>
</dbReference>
<sequence>MIAKVIVDVPVSQTDRPFDYLIPDDLEPVVEPGMRVVVPFGPRKLLGFVVGKEQHSELKKIKPIESVVDHTPVLTDELLELGSWLSETALCFTVSAYLAMLPAVMKANYKKYISVADDKALQENYPGVYDFMTKQQKPVEWESIVKNQPSYLKDLQNGIKKGWLSVEQKVEDKRKEKRVKMISPADYINLHKALEDMDKRAEKQKKVLRFFLNRSQNEPAVLSELLKELGVSRPSVKGLVDKGYLIEQEVEQFRDAYARSDIKPTSALTLTDEQEEVLKPIEEDIASGHHHVYLCHGVTGSGKTEIYLQAIEKVINMGKEAIVLVPEIALTPQMVHRFKGRFGSEVAVMHSGLNKGEKYDEWRKIHTGKVRVVVGARSAVFAPFKNLGIIIIDEEHETSYKQEENPRYHARDVAIFRGTFHNCPVVLGSATPALESFARAQKGVYRLASLAKRINNQSMPEVMMIDMREEIRNGNRSMFSKVLHDKLLDRLDKSEQSVLFLNRRGYSTFVMCRDCGHVIQCPHCDISLTYHRRHAELKCHYCGYQESLPNSCPSCQSEHIRYFGSGTQKVEEALTRMIPEARVLRMDVDTTRRKGSHEKLLKAFGDGKADILLGTQMIAKGLDFPNVTLVGVLAADTMLHLPDFRASEKTFQLLTQVSGRAGRHEKKGEVVVQSYTPDHYAIVHAGNHDYNGFYNQEMRERQSHRYPPYYFLALVTVSHTEFPKVVDVTESITNVLKQSLTQTAQILGPVAPPIPRIKDRYRYQCMIKYKNEPNLLNVLNKIQSHYQEAFTKDNLHISIDVNPFILM</sequence>
<gene>
    <name evidence="12" type="primary">priA</name>
    <name evidence="15" type="ORF">EV207_11253</name>
</gene>
<dbReference type="EMBL" id="SLXK01000012">
    <property type="protein sequence ID" value="TCP29128.1"/>
    <property type="molecule type" value="Genomic_DNA"/>
</dbReference>
<dbReference type="SMART" id="SM00487">
    <property type="entry name" value="DEXDc"/>
    <property type="match status" value="1"/>
</dbReference>
<evidence type="ECO:0000256" key="1">
    <source>
        <dbReference type="ARBA" id="ARBA00022515"/>
    </source>
</evidence>
<evidence type="ECO:0000256" key="9">
    <source>
        <dbReference type="ARBA" id="ARBA00023125"/>
    </source>
</evidence>
<dbReference type="Gene3D" id="3.40.50.300">
    <property type="entry name" value="P-loop containing nucleotide triphosphate hydrolases"/>
    <property type="match status" value="2"/>
</dbReference>
<dbReference type="GO" id="GO:0006302">
    <property type="term" value="P:double-strand break repair"/>
    <property type="evidence" value="ECO:0007669"/>
    <property type="project" value="InterPro"/>
</dbReference>
<name>A0A4R2P4N7_9BACL</name>
<evidence type="ECO:0000259" key="14">
    <source>
        <dbReference type="PROSITE" id="PS51194"/>
    </source>
</evidence>
<dbReference type="GO" id="GO:0003677">
    <property type="term" value="F:DNA binding"/>
    <property type="evidence" value="ECO:0007669"/>
    <property type="project" value="UniProtKB-UniRule"/>
</dbReference>
<keyword evidence="8 12" id="KW-0067">ATP-binding</keyword>
<dbReference type="GO" id="GO:0006310">
    <property type="term" value="P:DNA recombination"/>
    <property type="evidence" value="ECO:0007669"/>
    <property type="project" value="InterPro"/>
</dbReference>
<keyword evidence="7 12" id="KW-0862">Zinc</keyword>
<dbReference type="HAMAP" id="MF_00983">
    <property type="entry name" value="PriA"/>
    <property type="match status" value="1"/>
</dbReference>
<dbReference type="SMART" id="SM00490">
    <property type="entry name" value="HELICc"/>
    <property type="match status" value="1"/>
</dbReference>
<dbReference type="AlphaFoldDB" id="A0A4R2P4N7"/>
<keyword evidence="16" id="KW-1185">Reference proteome</keyword>
<dbReference type="InterPro" id="IPR040498">
    <property type="entry name" value="PriA_CRR"/>
</dbReference>
<dbReference type="GO" id="GO:0016887">
    <property type="term" value="F:ATP hydrolysis activity"/>
    <property type="evidence" value="ECO:0007669"/>
    <property type="project" value="RHEA"/>
</dbReference>
<evidence type="ECO:0000256" key="11">
    <source>
        <dbReference type="ARBA" id="ARBA00048988"/>
    </source>
</evidence>
<dbReference type="RefSeq" id="WP_132746021.1">
    <property type="nucleotide sequence ID" value="NZ_SLXK01000012.1"/>
</dbReference>
<dbReference type="Pfam" id="PF17764">
    <property type="entry name" value="PriA_3primeBD"/>
    <property type="match status" value="1"/>
</dbReference>
<keyword evidence="5 12" id="KW-0378">Hydrolase</keyword>
<evidence type="ECO:0000259" key="13">
    <source>
        <dbReference type="PROSITE" id="PS51192"/>
    </source>
</evidence>
<dbReference type="PANTHER" id="PTHR30580:SF0">
    <property type="entry name" value="PRIMOSOMAL PROTEIN N"/>
    <property type="match status" value="1"/>
</dbReference>
<evidence type="ECO:0000256" key="6">
    <source>
        <dbReference type="ARBA" id="ARBA00022806"/>
    </source>
</evidence>
<accession>A0A4R2P4N7</accession>
<protein>
    <recommendedName>
        <fullName evidence="12">Replication restart protein PriA</fullName>
    </recommendedName>
    <alternativeName>
        <fullName evidence="12">ATP-dependent DNA helicase PriA</fullName>
        <ecNumber evidence="12">5.6.2.4</ecNumber>
    </alternativeName>
    <alternativeName>
        <fullName evidence="12">DNA 3'-5' helicase PriA</fullName>
    </alternativeName>
</protein>
<dbReference type="CDD" id="cd17929">
    <property type="entry name" value="DEXHc_priA"/>
    <property type="match status" value="1"/>
</dbReference>
<keyword evidence="10 12" id="KW-0413">Isomerase</keyword>
<comment type="similarity">
    <text evidence="12">Belongs to the helicase family. PriA subfamily.</text>
</comment>
<reference evidence="15 16" key="1">
    <citation type="submission" date="2019-03" db="EMBL/GenBank/DDBJ databases">
        <title>Genomic Encyclopedia of Type Strains, Phase IV (KMG-IV): sequencing the most valuable type-strain genomes for metagenomic binning, comparative biology and taxonomic classification.</title>
        <authorList>
            <person name="Goeker M."/>
        </authorList>
    </citation>
    <scope>NUCLEOTIDE SEQUENCE [LARGE SCALE GENOMIC DNA]</scope>
    <source>
        <strain evidence="15 16">DSM 19377</strain>
    </source>
</reference>
<dbReference type="CDD" id="cd18804">
    <property type="entry name" value="SF2_C_priA"/>
    <property type="match status" value="1"/>
</dbReference>
<dbReference type="Pfam" id="PF00270">
    <property type="entry name" value="DEAD"/>
    <property type="match status" value="1"/>
</dbReference>
<keyword evidence="4 12" id="KW-0547">Nucleotide-binding</keyword>
<dbReference type="GO" id="GO:0043138">
    <property type="term" value="F:3'-5' DNA helicase activity"/>
    <property type="evidence" value="ECO:0007669"/>
    <property type="project" value="UniProtKB-EC"/>
</dbReference>
<keyword evidence="9 12" id="KW-0238">DNA-binding</keyword>
<evidence type="ECO:0000256" key="8">
    <source>
        <dbReference type="ARBA" id="ARBA00022840"/>
    </source>
</evidence>
<dbReference type="GO" id="GO:1990077">
    <property type="term" value="C:primosome complex"/>
    <property type="evidence" value="ECO:0007669"/>
    <property type="project" value="UniProtKB-UniRule"/>
</dbReference>
<feature type="binding site" evidence="12">
    <location>
        <position position="542"/>
    </location>
    <ligand>
        <name>Zn(2+)</name>
        <dbReference type="ChEBI" id="CHEBI:29105"/>
        <label>2</label>
    </ligand>
</feature>
<feature type="binding site" evidence="12">
    <location>
        <position position="521"/>
    </location>
    <ligand>
        <name>Zn(2+)</name>
        <dbReference type="ChEBI" id="CHEBI:29105"/>
        <label>2</label>
    </ligand>
</feature>
<evidence type="ECO:0000256" key="7">
    <source>
        <dbReference type="ARBA" id="ARBA00022833"/>
    </source>
</evidence>
<comment type="catalytic activity">
    <reaction evidence="12">
        <text>Couples ATP hydrolysis with the unwinding of duplex DNA by translocating in the 3'-5' direction.</text>
        <dbReference type="EC" id="5.6.2.4"/>
    </reaction>
</comment>
<dbReference type="Gene3D" id="3.40.1440.60">
    <property type="entry name" value="PriA, 3(prime) DNA-binding domain"/>
    <property type="match status" value="1"/>
</dbReference>
<dbReference type="Pfam" id="PF18319">
    <property type="entry name" value="Zn_ribbon_PriA"/>
    <property type="match status" value="1"/>
</dbReference>
<evidence type="ECO:0000256" key="2">
    <source>
        <dbReference type="ARBA" id="ARBA00022705"/>
    </source>
</evidence>
<evidence type="ECO:0000313" key="15">
    <source>
        <dbReference type="EMBL" id="TCP29128.1"/>
    </source>
</evidence>
<feature type="binding site" evidence="12">
    <location>
        <position position="555"/>
    </location>
    <ligand>
        <name>Zn(2+)</name>
        <dbReference type="ChEBI" id="CHEBI:29105"/>
        <label>1</label>
    </ligand>
</feature>
<dbReference type="PROSITE" id="PS51194">
    <property type="entry name" value="HELICASE_CTER"/>
    <property type="match status" value="1"/>
</dbReference>
<evidence type="ECO:0000256" key="10">
    <source>
        <dbReference type="ARBA" id="ARBA00023235"/>
    </source>
</evidence>
<dbReference type="GO" id="GO:0008270">
    <property type="term" value="F:zinc ion binding"/>
    <property type="evidence" value="ECO:0007669"/>
    <property type="project" value="UniProtKB-UniRule"/>
</dbReference>
<keyword evidence="1 12" id="KW-0639">Primosome</keyword>
<dbReference type="NCBIfam" id="TIGR00595">
    <property type="entry name" value="priA"/>
    <property type="match status" value="1"/>
</dbReference>
<evidence type="ECO:0000256" key="3">
    <source>
        <dbReference type="ARBA" id="ARBA00022723"/>
    </source>
</evidence>
<comment type="catalytic activity">
    <reaction evidence="11 12">
        <text>ATP + H2O = ADP + phosphate + H(+)</text>
        <dbReference type="Rhea" id="RHEA:13065"/>
        <dbReference type="ChEBI" id="CHEBI:15377"/>
        <dbReference type="ChEBI" id="CHEBI:15378"/>
        <dbReference type="ChEBI" id="CHEBI:30616"/>
        <dbReference type="ChEBI" id="CHEBI:43474"/>
        <dbReference type="ChEBI" id="CHEBI:456216"/>
        <dbReference type="EC" id="5.6.2.4"/>
    </reaction>
</comment>
<comment type="subunit">
    <text evidence="12">Component of the replication restart primosome.</text>
</comment>
<organism evidence="15 16">
    <name type="scientific">Scopulibacillus darangshiensis</name>
    <dbReference type="NCBI Taxonomy" id="442528"/>
    <lineage>
        <taxon>Bacteria</taxon>
        <taxon>Bacillati</taxon>
        <taxon>Bacillota</taxon>
        <taxon>Bacilli</taxon>
        <taxon>Bacillales</taxon>
        <taxon>Sporolactobacillaceae</taxon>
        <taxon>Scopulibacillus</taxon>
    </lineage>
</organism>
<evidence type="ECO:0000256" key="12">
    <source>
        <dbReference type="HAMAP-Rule" id="MF_00983"/>
    </source>
</evidence>
<dbReference type="PANTHER" id="PTHR30580">
    <property type="entry name" value="PRIMOSOMAL PROTEIN N"/>
    <property type="match status" value="1"/>
</dbReference>
<dbReference type="OrthoDB" id="9759544at2"/>
<dbReference type="InterPro" id="IPR005259">
    <property type="entry name" value="PriA"/>
</dbReference>
<dbReference type="InterPro" id="IPR014001">
    <property type="entry name" value="Helicase_ATP-bd"/>
</dbReference>
<dbReference type="Pfam" id="PF00271">
    <property type="entry name" value="Helicase_C"/>
    <property type="match status" value="1"/>
</dbReference>
<dbReference type="GO" id="GO:0006270">
    <property type="term" value="P:DNA replication initiation"/>
    <property type="evidence" value="ECO:0007669"/>
    <property type="project" value="TreeGrafter"/>
</dbReference>
<dbReference type="InterPro" id="IPR011545">
    <property type="entry name" value="DEAD/DEAH_box_helicase_dom"/>
</dbReference>
<feature type="binding site" evidence="12">
    <location>
        <position position="512"/>
    </location>
    <ligand>
        <name>Zn(2+)</name>
        <dbReference type="ChEBI" id="CHEBI:29105"/>
        <label>1</label>
    </ligand>
</feature>
<dbReference type="Proteomes" id="UP000295416">
    <property type="component" value="Unassembled WGS sequence"/>
</dbReference>
<dbReference type="NCBIfam" id="NF004066">
    <property type="entry name" value="PRK05580.1-3"/>
    <property type="match status" value="1"/>
</dbReference>
<proteinExistence type="inferred from homology"/>
<evidence type="ECO:0000256" key="4">
    <source>
        <dbReference type="ARBA" id="ARBA00022741"/>
    </source>
</evidence>
<evidence type="ECO:0000313" key="16">
    <source>
        <dbReference type="Proteomes" id="UP000295416"/>
    </source>
</evidence>
<dbReference type="Pfam" id="PF18074">
    <property type="entry name" value="PriA_C"/>
    <property type="match status" value="1"/>
</dbReference>
<dbReference type="SUPFAM" id="SSF52540">
    <property type="entry name" value="P-loop containing nucleoside triphosphate hydrolases"/>
    <property type="match status" value="2"/>
</dbReference>
<dbReference type="EC" id="5.6.2.4" evidence="12"/>
<keyword evidence="3 12" id="KW-0479">Metal-binding</keyword>
<keyword evidence="2 12" id="KW-0235">DNA replication</keyword>
<feature type="domain" description="Helicase C-terminal" evidence="14">
    <location>
        <begin position="547"/>
        <end position="701"/>
    </location>
</feature>
<dbReference type="PROSITE" id="PS51192">
    <property type="entry name" value="HELICASE_ATP_BIND_1"/>
    <property type="match status" value="1"/>
</dbReference>
<dbReference type="InterPro" id="IPR041236">
    <property type="entry name" value="PriA_C"/>
</dbReference>
<feature type="domain" description="Helicase ATP-binding" evidence="13">
    <location>
        <begin position="284"/>
        <end position="450"/>
    </location>
</feature>
<comment type="caution">
    <text evidence="15">The sequence shown here is derived from an EMBL/GenBank/DDBJ whole genome shotgun (WGS) entry which is preliminary data.</text>
</comment>
<dbReference type="FunFam" id="3.40.1440.60:FF:000001">
    <property type="entry name" value="Primosomal protein N"/>
    <property type="match status" value="1"/>
</dbReference>
<dbReference type="InterPro" id="IPR041222">
    <property type="entry name" value="PriA_3primeBD"/>
</dbReference>
<dbReference type="GO" id="GO:0006269">
    <property type="term" value="P:DNA replication, synthesis of primer"/>
    <property type="evidence" value="ECO:0007669"/>
    <property type="project" value="UniProtKB-KW"/>
</dbReference>
<feature type="binding site" evidence="12">
    <location>
        <position position="524"/>
    </location>
    <ligand>
        <name>Zn(2+)</name>
        <dbReference type="ChEBI" id="CHEBI:29105"/>
        <label>2</label>
    </ligand>
</feature>